<reference evidence="5" key="1">
    <citation type="journal article" date="2012" name="Insect Biochem. Mol. Biol.">
        <title>Transcriptome and full-length cDNA resources for the mountain pine beetle, Dendroctonus ponderosae Hopkins, a major insect pest of pine forests.</title>
        <authorList>
            <person name="Keeling C.I."/>
            <person name="Henderson H."/>
            <person name="Li M."/>
            <person name="Yuen M."/>
            <person name="Clark E.L."/>
            <person name="Fraser J.D."/>
            <person name="Huber D.P."/>
            <person name="Liao N.Y."/>
            <person name="Roderick Docking T."/>
            <person name="Birol I."/>
            <person name="Chan S.K."/>
            <person name="Taylor G.A."/>
            <person name="Palmquist D."/>
            <person name="Jones S.J."/>
            <person name="Bohlmann J."/>
        </authorList>
    </citation>
    <scope>NUCLEOTIDE SEQUENCE</scope>
    <source>
        <tissue evidence="5">Whole larvae</tissue>
    </source>
</reference>
<protein>
    <submittedName>
        <fullName evidence="5">Uncharacterized protein</fullName>
    </submittedName>
</protein>
<dbReference type="PANTHER" id="PTHR11008">
    <property type="entry name" value="PROTEIN TAKEOUT-LIKE PROTEIN"/>
    <property type="match status" value="1"/>
</dbReference>
<dbReference type="EMBL" id="BT127349">
    <property type="protein sequence ID" value="AEE62311.1"/>
    <property type="molecule type" value="mRNA"/>
</dbReference>
<dbReference type="PANTHER" id="PTHR11008:SF32">
    <property type="entry name" value="CIRCADIAN CLOCK-CONTROLLED PROTEIN DAYWAKE-RELATED"/>
    <property type="match status" value="1"/>
</dbReference>
<dbReference type="InterPro" id="IPR010562">
    <property type="entry name" value="Haemolymph_juvenile_hormone-bd"/>
</dbReference>
<evidence type="ECO:0000256" key="4">
    <source>
        <dbReference type="SAM" id="SignalP"/>
    </source>
</evidence>
<organism evidence="5">
    <name type="scientific">Dendroctonus ponderosae</name>
    <name type="common">Mountain pine beetle</name>
    <dbReference type="NCBI Taxonomy" id="77166"/>
    <lineage>
        <taxon>Eukaryota</taxon>
        <taxon>Metazoa</taxon>
        <taxon>Ecdysozoa</taxon>
        <taxon>Arthropoda</taxon>
        <taxon>Hexapoda</taxon>
        <taxon>Insecta</taxon>
        <taxon>Pterygota</taxon>
        <taxon>Neoptera</taxon>
        <taxon>Endopterygota</taxon>
        <taxon>Coleoptera</taxon>
        <taxon>Polyphaga</taxon>
        <taxon>Cucujiformia</taxon>
        <taxon>Curculionidae</taxon>
        <taxon>Scolytinae</taxon>
        <taxon>Dendroctonus</taxon>
    </lineage>
</organism>
<keyword evidence="2" id="KW-0090">Biological rhythms</keyword>
<proteinExistence type="evidence at transcript level"/>
<dbReference type="OrthoDB" id="8190514at2759"/>
<evidence type="ECO:0000313" key="5">
    <source>
        <dbReference type="EMBL" id="AEE62311.1"/>
    </source>
</evidence>
<name>J3JVT1_DENPD</name>
<feature type="signal peptide" evidence="4">
    <location>
        <begin position="1"/>
        <end position="15"/>
    </location>
</feature>
<dbReference type="Gene3D" id="3.15.10.30">
    <property type="entry name" value="Haemolymph juvenile hormone binding protein"/>
    <property type="match status" value="1"/>
</dbReference>
<dbReference type="AlphaFoldDB" id="J3JVT1"/>
<accession>J3JVT1</accession>
<sequence length="245" mass="28109">MKLLVLSTLFLVSESVKLPSNFKTCNRKQADFDTCLLEAANYDVKLFKKPIKEFKTPSLDPLVIPKIIATVGSPLATVTATLKNCIFSGLIDTQIENFVFDFEKKIVELKANFPELKSHCAYEIDGKIFFVDVKGKGDNSSAIFKNFKWTFKMTYAEIPRRGKTYVKPILTYFDGKPESLTINIDGLFDGDKELGERANKVINDNWSAIYDSVKYRYLENAKEVWLELFNEWFKKLSLEEAFDNN</sequence>
<dbReference type="InterPro" id="IPR038606">
    <property type="entry name" value="To_sf"/>
</dbReference>
<comment type="similarity">
    <text evidence="3">Belongs to the TO family.</text>
</comment>
<dbReference type="GO" id="GO:0007623">
    <property type="term" value="P:circadian rhythm"/>
    <property type="evidence" value="ECO:0007669"/>
    <property type="project" value="UniProtKB-ARBA"/>
</dbReference>
<evidence type="ECO:0000256" key="3">
    <source>
        <dbReference type="ARBA" id="ARBA00060902"/>
    </source>
</evidence>
<dbReference type="GO" id="GO:0005615">
    <property type="term" value="C:extracellular space"/>
    <property type="evidence" value="ECO:0007669"/>
    <property type="project" value="TreeGrafter"/>
</dbReference>
<feature type="chain" id="PRO_5012587658" evidence="4">
    <location>
        <begin position="16"/>
        <end position="245"/>
    </location>
</feature>
<keyword evidence="1 4" id="KW-0732">Signal</keyword>
<dbReference type="SMART" id="SM00700">
    <property type="entry name" value="JHBP"/>
    <property type="match status" value="1"/>
</dbReference>
<evidence type="ECO:0000256" key="2">
    <source>
        <dbReference type="ARBA" id="ARBA00023108"/>
    </source>
</evidence>
<dbReference type="Pfam" id="PF06585">
    <property type="entry name" value="JHBP"/>
    <property type="match status" value="1"/>
</dbReference>
<dbReference type="FunFam" id="3.15.10.30:FF:000001">
    <property type="entry name" value="Takeout-like protein 1"/>
    <property type="match status" value="1"/>
</dbReference>
<evidence type="ECO:0000256" key="1">
    <source>
        <dbReference type="ARBA" id="ARBA00022729"/>
    </source>
</evidence>